<dbReference type="OrthoDB" id="5836119at2759"/>
<organism evidence="7 8">
    <name type="scientific">Wickerhamomyces mucosus</name>
    <dbReference type="NCBI Taxonomy" id="1378264"/>
    <lineage>
        <taxon>Eukaryota</taxon>
        <taxon>Fungi</taxon>
        <taxon>Dikarya</taxon>
        <taxon>Ascomycota</taxon>
        <taxon>Saccharomycotina</taxon>
        <taxon>Saccharomycetes</taxon>
        <taxon>Phaffomycetales</taxon>
        <taxon>Wickerhamomycetaceae</taxon>
        <taxon>Wickerhamomyces</taxon>
    </lineage>
</organism>
<keyword evidence="8" id="KW-1185">Reference proteome</keyword>
<keyword evidence="5" id="KW-0175">Coiled coil</keyword>
<protein>
    <recommendedName>
        <fullName evidence="9">DNA-directed RNA polymerase III subunit RPC4</fullName>
    </recommendedName>
</protein>
<evidence type="ECO:0000256" key="5">
    <source>
        <dbReference type="SAM" id="Coils"/>
    </source>
</evidence>
<feature type="compositionally biased region" description="Basic and acidic residues" evidence="6">
    <location>
        <begin position="37"/>
        <end position="55"/>
    </location>
</feature>
<name>A0A9P8Q0F3_9ASCO</name>
<evidence type="ECO:0000256" key="2">
    <source>
        <dbReference type="ARBA" id="ARBA00022478"/>
    </source>
</evidence>
<keyword evidence="4" id="KW-0539">Nucleus</keyword>
<dbReference type="AlphaFoldDB" id="A0A9P8Q0F3"/>
<evidence type="ECO:0000313" key="7">
    <source>
        <dbReference type="EMBL" id="KAH3680935.1"/>
    </source>
</evidence>
<comment type="caution">
    <text evidence="7">The sequence shown here is derived from an EMBL/GenBank/DDBJ whole genome shotgun (WGS) entry which is preliminary data.</text>
</comment>
<comment type="subcellular location">
    <subcellularLocation>
        <location evidence="1">Nucleus</location>
    </subcellularLocation>
</comment>
<feature type="region of interest" description="Disordered" evidence="6">
    <location>
        <begin position="1"/>
        <end position="144"/>
    </location>
</feature>
<dbReference type="GO" id="GO:0003677">
    <property type="term" value="F:DNA binding"/>
    <property type="evidence" value="ECO:0007669"/>
    <property type="project" value="InterPro"/>
</dbReference>
<evidence type="ECO:0000256" key="4">
    <source>
        <dbReference type="ARBA" id="ARBA00023242"/>
    </source>
</evidence>
<feature type="compositionally biased region" description="Basic residues" evidence="6">
    <location>
        <begin position="27"/>
        <end position="36"/>
    </location>
</feature>
<dbReference type="InterPro" id="IPR007811">
    <property type="entry name" value="RPC4"/>
</dbReference>
<evidence type="ECO:0000256" key="1">
    <source>
        <dbReference type="ARBA" id="ARBA00004123"/>
    </source>
</evidence>
<dbReference type="Proteomes" id="UP000769528">
    <property type="component" value="Unassembled WGS sequence"/>
</dbReference>
<dbReference type="GO" id="GO:0005666">
    <property type="term" value="C:RNA polymerase III complex"/>
    <property type="evidence" value="ECO:0007669"/>
    <property type="project" value="InterPro"/>
</dbReference>
<evidence type="ECO:0008006" key="9">
    <source>
        <dbReference type="Google" id="ProtNLM"/>
    </source>
</evidence>
<feature type="region of interest" description="Disordered" evidence="6">
    <location>
        <begin position="296"/>
        <end position="318"/>
    </location>
</feature>
<feature type="compositionally biased region" description="Gly residues" evidence="6">
    <location>
        <begin position="63"/>
        <end position="76"/>
    </location>
</feature>
<proteinExistence type="predicted"/>
<keyword evidence="2" id="KW-0240">DNA-directed RNA polymerase</keyword>
<accession>A0A9P8Q0F3</accession>
<dbReference type="GO" id="GO:0042797">
    <property type="term" value="P:tRNA transcription by RNA polymerase III"/>
    <property type="evidence" value="ECO:0007669"/>
    <property type="project" value="TreeGrafter"/>
</dbReference>
<reference evidence="7" key="1">
    <citation type="journal article" date="2021" name="Open Biol.">
        <title>Shared evolutionary footprints suggest mitochondrial oxidative damage underlies multiple complex I losses in fungi.</title>
        <authorList>
            <person name="Schikora-Tamarit M.A."/>
            <person name="Marcet-Houben M."/>
            <person name="Nosek J."/>
            <person name="Gabaldon T."/>
        </authorList>
    </citation>
    <scope>NUCLEOTIDE SEQUENCE</scope>
    <source>
        <strain evidence="7">CBS6341</strain>
    </source>
</reference>
<dbReference type="EMBL" id="JAEUBF010000026">
    <property type="protein sequence ID" value="KAH3680935.1"/>
    <property type="molecule type" value="Genomic_DNA"/>
</dbReference>
<feature type="compositionally biased region" description="Polar residues" evidence="6">
    <location>
        <begin position="95"/>
        <end position="112"/>
    </location>
</feature>
<sequence>MSDKIPSSSNRLDSLSRRGPPAAKPGMKFKPKVVARRTKEERDADAPINEVETKKQPSIRGGSIRGRGSLRGGRGGNRNLIGTHVVQAGPLASGNILSDTNDSHTRSSTRGSTPDYLSKLMNKSESGTRESSLGLESDDETDLTRIDMSKDYKFSNEDVQLFPVRAPRLDNNNDDNYNNNNEETIKVESRSISPETDGIIKEDTPVKEEPVEKSLTTLLDEKANDLQNKLNDLQLQQDQDQDHFGTIEDSFRLEKDHKSILKTLIDINNQNDKFMFIQLPKVLPEFEIPEFQKIREEQENNEEKQNGESNEEEIKKEKDIPIEIKEEDGKTKIDKIDDDLKIDKELKSNGLQGNIGNLRIHKSGKLTMQIGNVIMDVGRGSRTDFLQQIVLVDKNTDDDRQNYLLGHLQDKVDVIPRFD</sequence>
<keyword evidence="3" id="KW-0804">Transcription</keyword>
<dbReference type="PANTHER" id="PTHR13408:SF0">
    <property type="entry name" value="DNA-DIRECTED RNA POLYMERASE III SUBUNIT RPC4"/>
    <property type="match status" value="1"/>
</dbReference>
<evidence type="ECO:0000313" key="8">
    <source>
        <dbReference type="Proteomes" id="UP000769528"/>
    </source>
</evidence>
<evidence type="ECO:0000256" key="3">
    <source>
        <dbReference type="ARBA" id="ARBA00023163"/>
    </source>
</evidence>
<dbReference type="PANTHER" id="PTHR13408">
    <property type="entry name" value="DNA-DIRECTED RNA POLYMERASE III"/>
    <property type="match status" value="1"/>
</dbReference>
<reference evidence="7" key="2">
    <citation type="submission" date="2021-01" db="EMBL/GenBank/DDBJ databases">
        <authorList>
            <person name="Schikora-Tamarit M.A."/>
        </authorList>
    </citation>
    <scope>NUCLEOTIDE SEQUENCE</scope>
    <source>
        <strain evidence="7">CBS6341</strain>
    </source>
</reference>
<dbReference type="Pfam" id="PF05132">
    <property type="entry name" value="RNA_pol_Rpc4"/>
    <property type="match status" value="1"/>
</dbReference>
<feature type="compositionally biased region" description="Polar residues" evidence="6">
    <location>
        <begin position="121"/>
        <end position="131"/>
    </location>
</feature>
<feature type="coiled-coil region" evidence="5">
    <location>
        <begin position="216"/>
        <end position="243"/>
    </location>
</feature>
<evidence type="ECO:0000256" key="6">
    <source>
        <dbReference type="SAM" id="MobiDB-lite"/>
    </source>
</evidence>
<gene>
    <name evidence="7" type="ORF">WICMUC_000078</name>
</gene>